<feature type="non-terminal residue" evidence="6">
    <location>
        <position position="1"/>
    </location>
</feature>
<dbReference type="PROSITE" id="PS50011">
    <property type="entry name" value="PROTEIN_KINASE_DOM"/>
    <property type="match status" value="1"/>
</dbReference>
<evidence type="ECO:0000313" key="6">
    <source>
        <dbReference type="EMBL" id="EDQ90266.1"/>
    </source>
</evidence>
<dbReference type="GO" id="GO:0007165">
    <property type="term" value="P:signal transduction"/>
    <property type="evidence" value="ECO:0000318"/>
    <property type="project" value="GO_Central"/>
</dbReference>
<dbReference type="CDD" id="cd14014">
    <property type="entry name" value="STKc_PknB_like"/>
    <property type="match status" value="1"/>
</dbReference>
<dbReference type="eggNOG" id="KOG0590">
    <property type="taxonomic scope" value="Eukaryota"/>
</dbReference>
<accession>A9UWS3</accession>
<keyword evidence="7" id="KW-1185">Reference proteome</keyword>
<name>A9UWS3_MONBE</name>
<dbReference type="RefSeq" id="XP_001745033.1">
    <property type="nucleotide sequence ID" value="XM_001744981.1"/>
</dbReference>
<dbReference type="KEGG" id="mbr:MONBRDRAFT_1938"/>
<reference evidence="6 7" key="1">
    <citation type="journal article" date="2008" name="Nature">
        <title>The genome of the choanoflagellate Monosiga brevicollis and the origin of metazoans.</title>
        <authorList>
            <consortium name="JGI Sequencing"/>
            <person name="King N."/>
            <person name="Westbrook M.J."/>
            <person name="Young S.L."/>
            <person name="Kuo A."/>
            <person name="Abedin M."/>
            <person name="Chapman J."/>
            <person name="Fairclough S."/>
            <person name="Hellsten U."/>
            <person name="Isogai Y."/>
            <person name="Letunic I."/>
            <person name="Marr M."/>
            <person name="Pincus D."/>
            <person name="Putnam N."/>
            <person name="Rokas A."/>
            <person name="Wright K.J."/>
            <person name="Zuzow R."/>
            <person name="Dirks W."/>
            <person name="Good M."/>
            <person name="Goodstein D."/>
            <person name="Lemons D."/>
            <person name="Li W."/>
            <person name="Lyons J.B."/>
            <person name="Morris A."/>
            <person name="Nichols S."/>
            <person name="Richter D.J."/>
            <person name="Salamov A."/>
            <person name="Bork P."/>
            <person name="Lim W.A."/>
            <person name="Manning G."/>
            <person name="Miller W.T."/>
            <person name="McGinnis W."/>
            <person name="Shapiro H."/>
            <person name="Tjian R."/>
            <person name="Grigoriev I.V."/>
            <person name="Rokhsar D."/>
        </authorList>
    </citation>
    <scope>NUCLEOTIDE SEQUENCE [LARGE SCALE GENOMIC DNA]</scope>
    <source>
        <strain evidence="7">MX1 / ATCC 50154</strain>
    </source>
</reference>
<gene>
    <name evidence="6" type="ORF">MONBRDRAFT_1938</name>
</gene>
<dbReference type="InParanoid" id="A9UWS3"/>
<evidence type="ECO:0000256" key="2">
    <source>
        <dbReference type="ARBA" id="ARBA00022840"/>
    </source>
</evidence>
<keyword evidence="1 3" id="KW-0547">Nucleotide-binding</keyword>
<dbReference type="InterPro" id="IPR017441">
    <property type="entry name" value="Protein_kinase_ATP_BS"/>
</dbReference>
<dbReference type="Pfam" id="PF00069">
    <property type="entry name" value="Pkinase"/>
    <property type="match status" value="1"/>
</dbReference>
<evidence type="ECO:0000256" key="1">
    <source>
        <dbReference type="ARBA" id="ARBA00022741"/>
    </source>
</evidence>
<dbReference type="Gene3D" id="1.10.510.10">
    <property type="entry name" value="Transferase(Phosphotransferase) domain 1"/>
    <property type="match status" value="1"/>
</dbReference>
<dbReference type="GO" id="GO:0004674">
    <property type="term" value="F:protein serine/threonine kinase activity"/>
    <property type="evidence" value="ECO:0000318"/>
    <property type="project" value="GO_Central"/>
</dbReference>
<feature type="binding site" evidence="3">
    <location>
        <position position="33"/>
    </location>
    <ligand>
        <name>ATP</name>
        <dbReference type="ChEBI" id="CHEBI:30616"/>
    </ligand>
</feature>
<dbReference type="Proteomes" id="UP000001357">
    <property type="component" value="Unassembled WGS sequence"/>
</dbReference>
<dbReference type="STRING" id="81824.A9UWS3"/>
<dbReference type="GO" id="GO:0005524">
    <property type="term" value="F:ATP binding"/>
    <property type="evidence" value="ECO:0007669"/>
    <property type="project" value="UniProtKB-UniRule"/>
</dbReference>
<keyword evidence="4" id="KW-0808">Transferase</keyword>
<keyword evidence="4" id="KW-0418">Kinase</keyword>
<evidence type="ECO:0000256" key="4">
    <source>
        <dbReference type="RuleBase" id="RU000304"/>
    </source>
</evidence>
<dbReference type="InterPro" id="IPR011009">
    <property type="entry name" value="Kinase-like_dom_sf"/>
</dbReference>
<organism evidence="6 7">
    <name type="scientific">Monosiga brevicollis</name>
    <name type="common">Choanoflagellate</name>
    <dbReference type="NCBI Taxonomy" id="81824"/>
    <lineage>
        <taxon>Eukaryota</taxon>
        <taxon>Choanoflagellata</taxon>
        <taxon>Craspedida</taxon>
        <taxon>Salpingoecidae</taxon>
        <taxon>Monosiga</taxon>
    </lineage>
</organism>
<dbReference type="GeneID" id="5890141"/>
<evidence type="ECO:0000256" key="3">
    <source>
        <dbReference type="PROSITE-ProRule" id="PRU10141"/>
    </source>
</evidence>
<comment type="similarity">
    <text evidence="4">Belongs to the protein kinase superfamily.</text>
</comment>
<dbReference type="OMA" id="EPKFTHR"/>
<evidence type="ECO:0000259" key="5">
    <source>
        <dbReference type="PROSITE" id="PS50011"/>
    </source>
</evidence>
<feature type="domain" description="Protein kinase" evidence="5">
    <location>
        <begin position="4"/>
        <end position="205"/>
    </location>
</feature>
<dbReference type="PANTHER" id="PTHR44167:SF24">
    <property type="entry name" value="SERINE_THREONINE-PROTEIN KINASE CHK2"/>
    <property type="match status" value="1"/>
</dbReference>
<dbReference type="SUPFAM" id="SSF56112">
    <property type="entry name" value="Protein kinase-like (PK-like)"/>
    <property type="match status" value="1"/>
</dbReference>
<sequence length="205" mass="22815">QDRYEVKQALGKGAYAQVYRATDRVSSQDVAIKVIHRSPKNFARDAEVQNLQTVHSQPPAAHVVPILDHFFDHNSVCIVMPLLRGGDLYSRVEPNGPGLSKSQARRWIRQLAEAIRSVHQVGLVHADIKPENCLIDSDDNLFLADFGLAVPENHRHMNAVPGTEAYMAPEMLLHNRSGVVMTQAADVFALGITWYAALFADLPWD</sequence>
<proteinExistence type="inferred from homology"/>
<dbReference type="PANTHER" id="PTHR44167">
    <property type="entry name" value="OVARIAN-SPECIFIC SERINE/THREONINE-PROTEIN KINASE LOK-RELATED"/>
    <property type="match status" value="1"/>
</dbReference>
<keyword evidence="4" id="KW-0723">Serine/threonine-protein kinase</keyword>
<dbReference type="PROSITE" id="PS00107">
    <property type="entry name" value="PROTEIN_KINASE_ATP"/>
    <property type="match status" value="1"/>
</dbReference>
<dbReference type="PROSITE" id="PS00108">
    <property type="entry name" value="PROTEIN_KINASE_ST"/>
    <property type="match status" value="1"/>
</dbReference>
<dbReference type="AlphaFoldDB" id="A9UWS3"/>
<evidence type="ECO:0000313" key="7">
    <source>
        <dbReference type="Proteomes" id="UP000001357"/>
    </source>
</evidence>
<dbReference type="SMART" id="SM00220">
    <property type="entry name" value="S_TKc"/>
    <property type="match status" value="1"/>
</dbReference>
<keyword evidence="2 3" id="KW-0067">ATP-binding</keyword>
<dbReference type="EMBL" id="CH991548">
    <property type="protein sequence ID" value="EDQ90266.1"/>
    <property type="molecule type" value="Genomic_DNA"/>
</dbReference>
<dbReference type="InterPro" id="IPR000719">
    <property type="entry name" value="Prot_kinase_dom"/>
</dbReference>
<dbReference type="InterPro" id="IPR008271">
    <property type="entry name" value="Ser/Thr_kinase_AS"/>
</dbReference>
<protein>
    <recommendedName>
        <fullName evidence="5">Protein kinase domain-containing protein</fullName>
    </recommendedName>
</protein>
<feature type="non-terminal residue" evidence="6">
    <location>
        <position position="205"/>
    </location>
</feature>